<evidence type="ECO:0000256" key="1">
    <source>
        <dbReference type="ARBA" id="ARBA00007818"/>
    </source>
</evidence>
<dbReference type="PANTHER" id="PTHR12857:SF0">
    <property type="entry name" value="CXXC MOTIF CONTAINING ZINC BINDING PROTEIN"/>
    <property type="match status" value="1"/>
</dbReference>
<gene>
    <name evidence="4" type="primary">NCAS0D04720</name>
    <name evidence="4" type="ordered locus">NCAS_0D04720</name>
</gene>
<protein>
    <recommendedName>
        <fullName evidence="6">YCR090C-like protein</fullName>
    </recommendedName>
</protein>
<dbReference type="Pfam" id="PF05907">
    <property type="entry name" value="CXXC_Zn-b_euk"/>
    <property type="match status" value="1"/>
</dbReference>
<proteinExistence type="inferred from homology"/>
<reference evidence="4 5" key="1">
    <citation type="journal article" date="2011" name="Proc. Natl. Acad. Sci. U.S.A.">
        <title>Evolutionary erosion of yeast sex chromosomes by mating-type switching accidents.</title>
        <authorList>
            <person name="Gordon J.L."/>
            <person name="Armisen D."/>
            <person name="Proux-Wera E."/>
            <person name="Oheigeartaigh S.S."/>
            <person name="Byrne K.P."/>
            <person name="Wolfe K.H."/>
        </authorList>
    </citation>
    <scope>NUCLEOTIDE SEQUENCE [LARGE SCALE GENOMIC DNA]</scope>
    <source>
        <strain evidence="5">ATCC 76901 / BCRC 22586 / CBS 4309 / NBRC 1992 / NRRL Y-12630</strain>
    </source>
</reference>
<name>G0VER2_NAUCA</name>
<dbReference type="FunCoup" id="G0VER2">
    <property type="interactions" value="603"/>
</dbReference>
<comment type="similarity">
    <text evidence="1">Belongs to the UPF0587 family.</text>
</comment>
<dbReference type="InterPro" id="IPR008584">
    <property type="entry name" value="CXXC_Zn-binding_euk"/>
</dbReference>
<sequence length="186" mass="21493">MLYLLIGATFSENIKKIFPKDTEQDIAEYAFDLTCTNCREAHGSPVLINSFEKHEMPGSRGEASFLLKCKFCAKDLSINLTRCEDALYNPDNELNEEYFGTLKDKRKKRGLKNIDTQKAAILEFDCRGCEITNFHQDSVTFLAELNSGKIMEFKFEKGENEWFDYDDDENEEVSVTEFYQEIVKGK</sequence>
<accession>G0VER2</accession>
<dbReference type="RefSeq" id="XP_003676414.1">
    <property type="nucleotide sequence ID" value="XM_003676366.1"/>
</dbReference>
<reference key="2">
    <citation type="submission" date="2011-08" db="EMBL/GenBank/DDBJ databases">
        <title>Genome sequence of Naumovozyma castellii.</title>
        <authorList>
            <person name="Gordon J.L."/>
            <person name="Armisen D."/>
            <person name="Proux-Wera E."/>
            <person name="OhEigeartaigh S.S."/>
            <person name="Byrne K.P."/>
            <person name="Wolfe K.H."/>
        </authorList>
    </citation>
    <scope>NUCLEOTIDE SEQUENCE</scope>
    <source>
        <strain>Type strain:CBS 4309</strain>
    </source>
</reference>
<evidence type="ECO:0000313" key="5">
    <source>
        <dbReference type="Proteomes" id="UP000001640"/>
    </source>
</evidence>
<evidence type="ECO:0000313" key="4">
    <source>
        <dbReference type="EMBL" id="CCC70053.1"/>
    </source>
</evidence>
<dbReference type="OMA" id="TAHFVWR"/>
<dbReference type="GeneID" id="96903659"/>
<keyword evidence="2" id="KW-0479">Metal-binding</keyword>
<dbReference type="EMBL" id="HE576755">
    <property type="protein sequence ID" value="CCC70053.1"/>
    <property type="molecule type" value="Genomic_DNA"/>
</dbReference>
<dbReference type="eggNOG" id="KOG1296">
    <property type="taxonomic scope" value="Eukaryota"/>
</dbReference>
<dbReference type="KEGG" id="ncs:NCAS_0D04720"/>
<dbReference type="HOGENOM" id="CLU_114688_0_0_1"/>
<dbReference type="GO" id="GO:0008270">
    <property type="term" value="F:zinc ion binding"/>
    <property type="evidence" value="ECO:0007669"/>
    <property type="project" value="TreeGrafter"/>
</dbReference>
<dbReference type="InParanoid" id="G0VER2"/>
<keyword evidence="5" id="KW-1185">Reference proteome</keyword>
<dbReference type="SUPFAM" id="SSF141678">
    <property type="entry name" value="MAL13P1.257-like"/>
    <property type="match status" value="1"/>
</dbReference>
<evidence type="ECO:0008006" key="6">
    <source>
        <dbReference type="Google" id="ProtNLM"/>
    </source>
</evidence>
<evidence type="ECO:0000256" key="2">
    <source>
        <dbReference type="ARBA" id="ARBA00022723"/>
    </source>
</evidence>
<evidence type="ECO:0000256" key="3">
    <source>
        <dbReference type="ARBA" id="ARBA00022833"/>
    </source>
</evidence>
<dbReference type="Proteomes" id="UP000001640">
    <property type="component" value="Chromosome 4"/>
</dbReference>
<dbReference type="PANTHER" id="PTHR12857">
    <property type="entry name" value="CXXC MOTIF CONTAINING ZINC BINDING PROTEIN"/>
    <property type="match status" value="1"/>
</dbReference>
<organism evidence="4 5">
    <name type="scientific">Naumovozyma castellii</name>
    <name type="common">Yeast</name>
    <name type="synonym">Saccharomyces castellii</name>
    <dbReference type="NCBI Taxonomy" id="27288"/>
    <lineage>
        <taxon>Eukaryota</taxon>
        <taxon>Fungi</taxon>
        <taxon>Dikarya</taxon>
        <taxon>Ascomycota</taxon>
        <taxon>Saccharomycotina</taxon>
        <taxon>Saccharomycetes</taxon>
        <taxon>Saccharomycetales</taxon>
        <taxon>Saccharomycetaceae</taxon>
        <taxon>Naumovozyma</taxon>
    </lineage>
</organism>
<keyword evidence="3" id="KW-0862">Zinc</keyword>
<dbReference type="AlphaFoldDB" id="G0VER2"/>
<dbReference type="OrthoDB" id="10248838at2759"/>